<gene>
    <name evidence="5" type="ORF">BSOLF_0313</name>
</gene>
<evidence type="ECO:0000256" key="3">
    <source>
        <dbReference type="ARBA" id="ARBA00023163"/>
    </source>
</evidence>
<feature type="domain" description="HTH luxR-type" evidence="4">
    <location>
        <begin position="1"/>
        <end position="48"/>
    </location>
</feature>
<dbReference type="PROSITE" id="PS50043">
    <property type="entry name" value="HTH_LUXR_2"/>
    <property type="match status" value="1"/>
</dbReference>
<evidence type="ECO:0000313" key="6">
    <source>
        <dbReference type="Proteomes" id="UP000244338"/>
    </source>
</evidence>
<dbReference type="PANTHER" id="PTHR44688:SF16">
    <property type="entry name" value="DNA-BINDING TRANSCRIPTIONAL ACTIVATOR DEVR_DOSR"/>
    <property type="match status" value="1"/>
</dbReference>
<keyword evidence="2" id="KW-0238">DNA-binding</keyword>
<proteinExistence type="predicted"/>
<dbReference type="AlphaFoldDB" id="A0A2R6XXF6"/>
<dbReference type="Gene3D" id="1.10.10.10">
    <property type="entry name" value="Winged helix-like DNA-binding domain superfamily/Winged helix DNA-binding domain"/>
    <property type="match status" value="1"/>
</dbReference>
<name>A0A2R6XXF6_9BACL</name>
<dbReference type="InterPro" id="IPR000792">
    <property type="entry name" value="Tscrpt_reg_LuxR_C"/>
</dbReference>
<dbReference type="Pfam" id="PF00196">
    <property type="entry name" value="GerE"/>
    <property type="match status" value="1"/>
</dbReference>
<dbReference type="InterPro" id="IPR016032">
    <property type="entry name" value="Sig_transdc_resp-reg_C-effctor"/>
</dbReference>
<dbReference type="InterPro" id="IPR036388">
    <property type="entry name" value="WH-like_DNA-bd_sf"/>
</dbReference>
<evidence type="ECO:0000259" key="4">
    <source>
        <dbReference type="PROSITE" id="PS50043"/>
    </source>
</evidence>
<evidence type="ECO:0000256" key="1">
    <source>
        <dbReference type="ARBA" id="ARBA00023015"/>
    </source>
</evidence>
<accession>A0A2R6XXF6</accession>
<dbReference type="EMBL" id="PEBX01000193">
    <property type="protein sequence ID" value="PTQ55105.1"/>
    <property type="molecule type" value="Genomic_DNA"/>
</dbReference>
<evidence type="ECO:0000256" key="2">
    <source>
        <dbReference type="ARBA" id="ARBA00023125"/>
    </source>
</evidence>
<dbReference type="PANTHER" id="PTHR44688">
    <property type="entry name" value="DNA-BINDING TRANSCRIPTIONAL ACTIVATOR DEVR_DOSR"/>
    <property type="match status" value="1"/>
</dbReference>
<dbReference type="GO" id="GO:0003677">
    <property type="term" value="F:DNA binding"/>
    <property type="evidence" value="ECO:0007669"/>
    <property type="project" value="UniProtKB-KW"/>
</dbReference>
<dbReference type="GO" id="GO:0006355">
    <property type="term" value="P:regulation of DNA-templated transcription"/>
    <property type="evidence" value="ECO:0007669"/>
    <property type="project" value="InterPro"/>
</dbReference>
<keyword evidence="3" id="KW-0804">Transcription</keyword>
<dbReference type="SMART" id="SM00421">
    <property type="entry name" value="HTH_LUXR"/>
    <property type="match status" value="1"/>
</dbReference>
<dbReference type="PRINTS" id="PR00038">
    <property type="entry name" value="HTHLUXR"/>
</dbReference>
<keyword evidence="1" id="KW-0805">Transcription regulation</keyword>
<sequence length="56" mass="6498">MLEGLSDEAIAQELHISVWTVRTHRRNVYRKLGVSTVRELVRKMKGWGADEGKYLI</sequence>
<protein>
    <recommendedName>
        <fullName evidence="4">HTH luxR-type domain-containing protein</fullName>
    </recommendedName>
</protein>
<comment type="caution">
    <text evidence="5">The sequence shown here is derived from an EMBL/GenBank/DDBJ whole genome shotgun (WGS) entry which is preliminary data.</text>
</comment>
<evidence type="ECO:0000313" key="5">
    <source>
        <dbReference type="EMBL" id="PTQ55105.1"/>
    </source>
</evidence>
<organism evidence="5 6">
    <name type="scientific">Candidatus Carbonibacillus altaicus</name>
    <dbReference type="NCBI Taxonomy" id="2163959"/>
    <lineage>
        <taxon>Bacteria</taxon>
        <taxon>Bacillati</taxon>
        <taxon>Bacillota</taxon>
        <taxon>Bacilli</taxon>
        <taxon>Bacillales</taxon>
        <taxon>Candidatus Carbonibacillus</taxon>
    </lineage>
</organism>
<dbReference type="Proteomes" id="UP000244338">
    <property type="component" value="Unassembled WGS sequence"/>
</dbReference>
<reference evidence="6" key="1">
    <citation type="journal article" date="2018" name="Sci. Rep.">
        <title>Lignite coal burning seam in the remote Altai Mountains harbors a hydrogen-driven thermophilic microbial community.</title>
        <authorList>
            <person name="Kadnikov V.V."/>
            <person name="Mardanov A.V."/>
            <person name="Ivasenko D.A."/>
            <person name="Antsiferov D.V."/>
            <person name="Beletsky A.V."/>
            <person name="Karnachuk O.V."/>
            <person name="Ravin N.V."/>
        </authorList>
    </citation>
    <scope>NUCLEOTIDE SEQUENCE [LARGE SCALE GENOMIC DNA]</scope>
</reference>
<dbReference type="CDD" id="cd06170">
    <property type="entry name" value="LuxR_C_like"/>
    <property type="match status" value="1"/>
</dbReference>
<dbReference type="SUPFAM" id="SSF46894">
    <property type="entry name" value="C-terminal effector domain of the bipartite response regulators"/>
    <property type="match status" value="1"/>
</dbReference>